<reference evidence="1" key="1">
    <citation type="submission" date="2021-04" db="EMBL/GenBank/DDBJ databases">
        <authorList>
            <person name="Postec A."/>
        </authorList>
    </citation>
    <scope>NUCLEOTIDE SEQUENCE</scope>
    <source>
        <strain evidence="1">F1F22</strain>
    </source>
</reference>
<name>A0AAX3BE42_9SPIR</name>
<evidence type="ECO:0000313" key="1">
    <source>
        <dbReference type="EMBL" id="URA10373.1"/>
    </source>
</evidence>
<sequence length="382" mass="43109">MKKWVIYGFLLVCWGFLWAQQTNLVVQQVGVVSLGKGDFEPIGKFLAEEIIGYSERTNTRIVSARQDDLELLKVKNLSGIVLVDFHQTNETGVIDLRFAESKKTNEIKSFATFALKNWMVEIPKIAKLVASEIQRRYPPRPKAEIQTIEVVKTYSPYEVRGHELALGFASGYWGNKLKTRGWYLSAGNNTNVSLTGFSGTLYLLWRTGLWYVEGQIQGAFGEDNIYIAESQAGYGLLGGIVSPLVGGFFAYQEHFWEMAGVEGVSTNLEFMTLVTGPIVGIRISFQPTFWVTFSGGGLPGVALPVLMAEGMPESFEGNFSTSFFKIQASFKYQKNWIFFFSWRMWMSRLEWKEEGYELDSIWRIQEASDELGAVMIGGAYVF</sequence>
<reference evidence="1" key="2">
    <citation type="submission" date="2022-06" db="EMBL/GenBank/DDBJ databases">
        <title>Thermospira aquatica gen. nov., sp. nov.</title>
        <authorList>
            <person name="Ben Ali Gam Z."/>
            <person name="Labat M."/>
        </authorList>
    </citation>
    <scope>NUCLEOTIDE SEQUENCE</scope>
    <source>
        <strain evidence="1">F1F22</strain>
    </source>
</reference>
<organism evidence="1 2">
    <name type="scientific">Thermospira aquatica</name>
    <dbReference type="NCBI Taxonomy" id="2828656"/>
    <lineage>
        <taxon>Bacteria</taxon>
        <taxon>Pseudomonadati</taxon>
        <taxon>Spirochaetota</taxon>
        <taxon>Spirochaetia</taxon>
        <taxon>Brevinematales</taxon>
        <taxon>Thermospiraceae</taxon>
        <taxon>Thermospira</taxon>
    </lineage>
</organism>
<gene>
    <name evidence="1" type="ORF">KDW03_00785</name>
</gene>
<protein>
    <recommendedName>
        <fullName evidence="3">DUF3575 domain-containing protein</fullName>
    </recommendedName>
</protein>
<dbReference type="EMBL" id="CP073355">
    <property type="protein sequence ID" value="URA10373.1"/>
    <property type="molecule type" value="Genomic_DNA"/>
</dbReference>
<keyword evidence="2" id="KW-1185">Reference proteome</keyword>
<accession>A0AAX3BE42</accession>
<evidence type="ECO:0000313" key="2">
    <source>
        <dbReference type="Proteomes" id="UP001056539"/>
    </source>
</evidence>
<evidence type="ECO:0008006" key="3">
    <source>
        <dbReference type="Google" id="ProtNLM"/>
    </source>
</evidence>
<dbReference type="Proteomes" id="UP001056539">
    <property type="component" value="Chromosome"/>
</dbReference>
<dbReference type="AlphaFoldDB" id="A0AAX3BE42"/>
<proteinExistence type="predicted"/>
<dbReference type="KEGG" id="taqu:KDW03_00785"/>
<dbReference type="RefSeq" id="WP_271435503.1">
    <property type="nucleotide sequence ID" value="NZ_CP073355.1"/>
</dbReference>